<gene>
    <name evidence="1" type="ORF">SAMN04488503_2615</name>
</gene>
<dbReference type="AlphaFoldDB" id="A0A239BKF3"/>
<keyword evidence="2" id="KW-1185">Reference proteome</keyword>
<evidence type="ECO:0000313" key="2">
    <source>
        <dbReference type="Proteomes" id="UP000198324"/>
    </source>
</evidence>
<dbReference type="Gene3D" id="3.40.50.2000">
    <property type="entry name" value="Glycogen Phosphorylase B"/>
    <property type="match status" value="1"/>
</dbReference>
<sequence length="334" mass="37282">MTLDLLFLTPSGETLPSVRFRVLPFVALGRARGLAADWRRAPKAVHQRLAFLLSLPRARVMVIQQKLFAPWELALIRRRCQTLAYDVDDALWALHPAEADQPGSAAKAAKIKARFAHTCAAVDLVIAGNDYLAGHARQTQRNVVVLPTLLDTDLYTPPPPDAHGVGRFRVGWMGTSGNLFFLPEVLRQLAPHRDRLDVRIVSDRPYEGELHEVVSFERWSPEREVEQLRGFEAGLMPLTDDEYTRGKCGFKILQYMAVGAVPVASAVGFNTQILTHGHDGMLVRTPEDWAAHILTLADDRDLLERMAKNARFTVVQRFGLAAMAPQLWKALGLD</sequence>
<keyword evidence="1" id="KW-0808">Transferase</keyword>
<dbReference type="OrthoDB" id="9815351at2"/>
<dbReference type="EMBL" id="FZOC01000005">
    <property type="protein sequence ID" value="SNS07858.1"/>
    <property type="molecule type" value="Genomic_DNA"/>
</dbReference>
<dbReference type="CDD" id="cd03801">
    <property type="entry name" value="GT4_PimA-like"/>
    <property type="match status" value="1"/>
</dbReference>
<proteinExistence type="predicted"/>
<evidence type="ECO:0000313" key="1">
    <source>
        <dbReference type="EMBL" id="SNS07858.1"/>
    </source>
</evidence>
<dbReference type="RefSeq" id="WP_089274818.1">
    <property type="nucleotide sequence ID" value="NZ_FZOC01000005.1"/>
</dbReference>
<dbReference type="Proteomes" id="UP000198324">
    <property type="component" value="Unassembled WGS sequence"/>
</dbReference>
<dbReference type="Pfam" id="PF13692">
    <property type="entry name" value="Glyco_trans_1_4"/>
    <property type="match status" value="1"/>
</dbReference>
<reference evidence="1 2" key="1">
    <citation type="submission" date="2017-06" db="EMBL/GenBank/DDBJ databases">
        <authorList>
            <person name="Kim H.J."/>
            <person name="Triplett B.A."/>
        </authorList>
    </citation>
    <scope>NUCLEOTIDE SEQUENCE [LARGE SCALE GENOMIC DNA]</scope>
    <source>
        <strain evidence="1 2">DSM 13116</strain>
    </source>
</reference>
<protein>
    <submittedName>
        <fullName evidence="1">Glycosyltransferase involved in cell wall bisynthesis</fullName>
    </submittedName>
</protein>
<name>A0A239BKF3_9BACT</name>
<organism evidence="1 2">
    <name type="scientific">Humidesulfovibrio mexicanus</name>
    <dbReference type="NCBI Taxonomy" id="147047"/>
    <lineage>
        <taxon>Bacteria</taxon>
        <taxon>Pseudomonadati</taxon>
        <taxon>Thermodesulfobacteriota</taxon>
        <taxon>Desulfovibrionia</taxon>
        <taxon>Desulfovibrionales</taxon>
        <taxon>Desulfovibrionaceae</taxon>
        <taxon>Humidesulfovibrio</taxon>
    </lineage>
</organism>
<dbReference type="GO" id="GO:0016740">
    <property type="term" value="F:transferase activity"/>
    <property type="evidence" value="ECO:0007669"/>
    <property type="project" value="UniProtKB-KW"/>
</dbReference>
<accession>A0A239BKF3</accession>
<dbReference type="SUPFAM" id="SSF53756">
    <property type="entry name" value="UDP-Glycosyltransferase/glycogen phosphorylase"/>
    <property type="match status" value="1"/>
</dbReference>